<sequence>MVNVYAGRSQDERVAERKREIQRAQEPPGGEMAVYGTEPDREHSCGELSPRGKDVWHRGAGLDGGGKSN</sequence>
<feature type="compositionally biased region" description="Basic and acidic residues" evidence="1">
    <location>
        <begin position="38"/>
        <end position="57"/>
    </location>
</feature>
<protein>
    <submittedName>
        <fullName evidence="2">Uncharacterized protein</fullName>
    </submittedName>
</protein>
<feature type="region of interest" description="Disordered" evidence="1">
    <location>
        <begin position="1"/>
        <end position="69"/>
    </location>
</feature>
<organism evidence="2 3">
    <name type="scientific">Paraburkholderia dinghuensis</name>
    <dbReference type="NCBI Taxonomy" id="2305225"/>
    <lineage>
        <taxon>Bacteria</taxon>
        <taxon>Pseudomonadati</taxon>
        <taxon>Pseudomonadota</taxon>
        <taxon>Betaproteobacteria</taxon>
        <taxon>Burkholderiales</taxon>
        <taxon>Burkholderiaceae</taxon>
        <taxon>Paraburkholderia</taxon>
    </lineage>
</organism>
<proteinExistence type="predicted"/>
<dbReference type="EMBL" id="RQIS01000007">
    <property type="protein sequence ID" value="RQH06473.1"/>
    <property type="molecule type" value="Genomic_DNA"/>
</dbReference>
<dbReference type="Proteomes" id="UP000272778">
    <property type="component" value="Unassembled WGS sequence"/>
</dbReference>
<feature type="compositionally biased region" description="Basic and acidic residues" evidence="1">
    <location>
        <begin position="9"/>
        <end position="23"/>
    </location>
</feature>
<dbReference type="AlphaFoldDB" id="A0A3N6NZT9"/>
<reference evidence="2 3" key="1">
    <citation type="submission" date="2018-11" db="EMBL/GenBank/DDBJ databases">
        <title>Paraburkholderia sp. DHOA04, isolated from soil.</title>
        <authorList>
            <person name="Gao Z.-H."/>
            <person name="Qiu L.-H."/>
            <person name="Fu J.-C."/>
        </authorList>
    </citation>
    <scope>NUCLEOTIDE SEQUENCE [LARGE SCALE GENOMIC DNA]</scope>
    <source>
        <strain evidence="2 3">DHOA04</strain>
    </source>
</reference>
<evidence type="ECO:0000256" key="1">
    <source>
        <dbReference type="SAM" id="MobiDB-lite"/>
    </source>
</evidence>
<accession>A0A3N6NZT9</accession>
<evidence type="ECO:0000313" key="3">
    <source>
        <dbReference type="Proteomes" id="UP000272778"/>
    </source>
</evidence>
<gene>
    <name evidence="2" type="ORF">D1Y85_11360</name>
</gene>
<comment type="caution">
    <text evidence="2">The sequence shown here is derived from an EMBL/GenBank/DDBJ whole genome shotgun (WGS) entry which is preliminary data.</text>
</comment>
<dbReference type="OrthoDB" id="9108270at2"/>
<name>A0A3N6NZT9_9BURK</name>
<evidence type="ECO:0000313" key="2">
    <source>
        <dbReference type="EMBL" id="RQH06473.1"/>
    </source>
</evidence>
<keyword evidence="3" id="KW-1185">Reference proteome</keyword>